<dbReference type="PRINTS" id="PR00119">
    <property type="entry name" value="CATATPASE"/>
</dbReference>
<dbReference type="InterPro" id="IPR023298">
    <property type="entry name" value="ATPase_P-typ_TM_dom_sf"/>
</dbReference>
<dbReference type="SUPFAM" id="SSF81665">
    <property type="entry name" value="Calcium ATPase, transmembrane domain M"/>
    <property type="match status" value="1"/>
</dbReference>
<dbReference type="PRINTS" id="PR00120">
    <property type="entry name" value="HATPASE"/>
</dbReference>
<comment type="similarity">
    <text evidence="2">Belongs to the cation transport ATPase (P-type) (TC 3.A.3) family. Type IIA subfamily.</text>
</comment>
<feature type="transmembrane region" description="Helical" evidence="10">
    <location>
        <begin position="767"/>
        <end position="790"/>
    </location>
</feature>
<evidence type="ECO:0000256" key="4">
    <source>
        <dbReference type="ARBA" id="ARBA00022692"/>
    </source>
</evidence>
<dbReference type="SUPFAM" id="SSF81653">
    <property type="entry name" value="Calcium ATPase, transduction domain A"/>
    <property type="match status" value="1"/>
</dbReference>
<keyword evidence="7" id="KW-1278">Translocase</keyword>
<keyword evidence="5" id="KW-0547">Nucleotide-binding</keyword>
<keyword evidence="8 10" id="KW-1133">Transmembrane helix</keyword>
<dbReference type="SMART" id="SM00831">
    <property type="entry name" value="Cation_ATPase_N"/>
    <property type="match status" value="1"/>
</dbReference>
<gene>
    <name evidence="12" type="ORF">A2898_00320</name>
</gene>
<dbReference type="Gene3D" id="3.40.50.1000">
    <property type="entry name" value="HAD superfamily/HAD-like"/>
    <property type="match status" value="1"/>
</dbReference>
<evidence type="ECO:0000256" key="8">
    <source>
        <dbReference type="ARBA" id="ARBA00022989"/>
    </source>
</evidence>
<feature type="transmembrane region" description="Helical" evidence="10">
    <location>
        <begin position="58"/>
        <end position="76"/>
    </location>
</feature>
<feature type="transmembrane region" description="Helical" evidence="10">
    <location>
        <begin position="802"/>
        <end position="822"/>
    </location>
</feature>
<feature type="transmembrane region" description="Helical" evidence="10">
    <location>
        <begin position="246"/>
        <end position="266"/>
    </location>
</feature>
<evidence type="ECO:0000256" key="3">
    <source>
        <dbReference type="ARBA" id="ARBA00022475"/>
    </source>
</evidence>
<reference evidence="12 13" key="1">
    <citation type="journal article" date="2016" name="Nat. Commun.">
        <title>Thousands of microbial genomes shed light on interconnected biogeochemical processes in an aquifer system.</title>
        <authorList>
            <person name="Anantharaman K."/>
            <person name="Brown C.T."/>
            <person name="Hug L.A."/>
            <person name="Sharon I."/>
            <person name="Castelle C.J."/>
            <person name="Probst A.J."/>
            <person name="Thomas B.C."/>
            <person name="Singh A."/>
            <person name="Wilkins M.J."/>
            <person name="Karaoz U."/>
            <person name="Brodie E.L."/>
            <person name="Williams K.H."/>
            <person name="Hubbard S.S."/>
            <person name="Banfield J.F."/>
        </authorList>
    </citation>
    <scope>NUCLEOTIDE SEQUENCE [LARGE SCALE GENOMIC DNA]</scope>
</reference>
<keyword evidence="4 10" id="KW-0812">Transmembrane</keyword>
<feature type="domain" description="Cation-transporting P-type ATPase N-terminal" evidence="11">
    <location>
        <begin position="5"/>
        <end position="78"/>
    </location>
</feature>
<evidence type="ECO:0000256" key="7">
    <source>
        <dbReference type="ARBA" id="ARBA00022967"/>
    </source>
</evidence>
<comment type="subcellular location">
    <subcellularLocation>
        <location evidence="1">Cell membrane</location>
        <topology evidence="1">Multi-pass membrane protein</topology>
    </subcellularLocation>
</comment>
<dbReference type="SFLD" id="SFLDS00003">
    <property type="entry name" value="Haloacid_Dehalogenase"/>
    <property type="match status" value="1"/>
</dbReference>
<feature type="transmembrane region" description="Helical" evidence="10">
    <location>
        <begin position="82"/>
        <end position="101"/>
    </location>
</feature>
<keyword evidence="3" id="KW-1003">Cell membrane</keyword>
<accession>A0A1G2B846</accession>
<dbReference type="InterPro" id="IPR044492">
    <property type="entry name" value="P_typ_ATPase_HD_dom"/>
</dbReference>
<evidence type="ECO:0000313" key="13">
    <source>
        <dbReference type="Proteomes" id="UP000179164"/>
    </source>
</evidence>
<dbReference type="InterPro" id="IPR006068">
    <property type="entry name" value="ATPase_P-typ_cation-transptr_C"/>
</dbReference>
<evidence type="ECO:0000256" key="9">
    <source>
        <dbReference type="ARBA" id="ARBA00023136"/>
    </source>
</evidence>
<dbReference type="Pfam" id="PF00690">
    <property type="entry name" value="Cation_ATPase_N"/>
    <property type="match status" value="1"/>
</dbReference>
<feature type="transmembrane region" description="Helical" evidence="10">
    <location>
        <begin position="834"/>
        <end position="855"/>
    </location>
</feature>
<dbReference type="NCBIfam" id="TIGR01494">
    <property type="entry name" value="ATPase_P-type"/>
    <property type="match status" value="2"/>
</dbReference>
<dbReference type="PROSITE" id="PS00154">
    <property type="entry name" value="ATPASE_E1_E2"/>
    <property type="match status" value="1"/>
</dbReference>
<evidence type="ECO:0000256" key="10">
    <source>
        <dbReference type="SAM" id="Phobius"/>
    </source>
</evidence>
<dbReference type="AlphaFoldDB" id="A0A1G2B846"/>
<dbReference type="InterPro" id="IPR059000">
    <property type="entry name" value="ATPase_P-type_domA"/>
</dbReference>
<dbReference type="SFLD" id="SFLDG00002">
    <property type="entry name" value="C1.7:_P-type_atpase_like"/>
    <property type="match status" value="1"/>
</dbReference>
<dbReference type="InterPro" id="IPR050510">
    <property type="entry name" value="Cation_transp_ATPase_P-type"/>
</dbReference>
<dbReference type="InterPro" id="IPR001757">
    <property type="entry name" value="P_typ_ATPase"/>
</dbReference>
<evidence type="ECO:0000256" key="1">
    <source>
        <dbReference type="ARBA" id="ARBA00004651"/>
    </source>
</evidence>
<dbReference type="EMBL" id="MHKE01000008">
    <property type="protein sequence ID" value="OGY84397.1"/>
    <property type="molecule type" value="Genomic_DNA"/>
</dbReference>
<dbReference type="GO" id="GO:0005524">
    <property type="term" value="F:ATP binding"/>
    <property type="evidence" value="ECO:0007669"/>
    <property type="project" value="UniProtKB-KW"/>
</dbReference>
<dbReference type="STRING" id="1798543.A2898_00320"/>
<dbReference type="SUPFAM" id="SSF56784">
    <property type="entry name" value="HAD-like"/>
    <property type="match status" value="1"/>
</dbReference>
<feature type="transmembrane region" description="Helical" evidence="10">
    <location>
        <begin position="272"/>
        <end position="297"/>
    </location>
</feature>
<name>A0A1G2B846_9BACT</name>
<organism evidence="12 13">
    <name type="scientific">Candidatus Kerfeldbacteria bacterium RIFCSPLOWO2_01_FULL_48_11</name>
    <dbReference type="NCBI Taxonomy" id="1798543"/>
    <lineage>
        <taxon>Bacteria</taxon>
        <taxon>Candidatus Kerfeldiibacteriota</taxon>
    </lineage>
</organism>
<protein>
    <recommendedName>
        <fullName evidence="11">Cation-transporting P-type ATPase N-terminal domain-containing protein</fullName>
    </recommendedName>
</protein>
<dbReference type="Proteomes" id="UP000179164">
    <property type="component" value="Unassembled WGS sequence"/>
</dbReference>
<dbReference type="SUPFAM" id="SSF81660">
    <property type="entry name" value="Metal cation-transporting ATPase, ATP-binding domain N"/>
    <property type="match status" value="1"/>
</dbReference>
<dbReference type="PANTHER" id="PTHR43294">
    <property type="entry name" value="SODIUM/POTASSIUM-TRANSPORTING ATPASE SUBUNIT ALPHA"/>
    <property type="match status" value="1"/>
</dbReference>
<dbReference type="GO" id="GO:0016887">
    <property type="term" value="F:ATP hydrolysis activity"/>
    <property type="evidence" value="ECO:0007669"/>
    <property type="project" value="InterPro"/>
</dbReference>
<evidence type="ECO:0000256" key="6">
    <source>
        <dbReference type="ARBA" id="ARBA00022840"/>
    </source>
</evidence>
<dbReference type="InterPro" id="IPR023299">
    <property type="entry name" value="ATPase_P-typ_cyto_dom_N"/>
</dbReference>
<dbReference type="InterPro" id="IPR036412">
    <property type="entry name" value="HAD-like_sf"/>
</dbReference>
<evidence type="ECO:0000256" key="5">
    <source>
        <dbReference type="ARBA" id="ARBA00022741"/>
    </source>
</evidence>
<dbReference type="InterPro" id="IPR004014">
    <property type="entry name" value="ATPase_P-typ_cation-transptr_N"/>
</dbReference>
<dbReference type="Gene3D" id="1.20.1110.10">
    <property type="entry name" value="Calcium-transporting ATPase, transmembrane domain"/>
    <property type="match status" value="1"/>
</dbReference>
<keyword evidence="6" id="KW-0067">ATP-binding</keyword>
<evidence type="ECO:0000313" key="12">
    <source>
        <dbReference type="EMBL" id="OGY84397.1"/>
    </source>
</evidence>
<evidence type="ECO:0000259" key="11">
    <source>
        <dbReference type="SMART" id="SM00831"/>
    </source>
</evidence>
<dbReference type="SFLD" id="SFLDF00027">
    <property type="entry name" value="p-type_atpase"/>
    <property type="match status" value="1"/>
</dbReference>
<dbReference type="Pfam" id="PF00689">
    <property type="entry name" value="Cation_ATPase_C"/>
    <property type="match status" value="1"/>
</dbReference>
<feature type="transmembrane region" description="Helical" evidence="10">
    <location>
        <begin position="688"/>
        <end position="713"/>
    </location>
</feature>
<feature type="transmembrane region" description="Helical" evidence="10">
    <location>
        <begin position="870"/>
        <end position="891"/>
    </location>
</feature>
<dbReference type="InterPro" id="IPR008250">
    <property type="entry name" value="ATPase_P-typ_transduc_dom_A_sf"/>
</dbReference>
<dbReference type="Gene3D" id="2.70.150.10">
    <property type="entry name" value="Calcium-transporting ATPase, cytoplasmic transduction domain A"/>
    <property type="match status" value="1"/>
</dbReference>
<dbReference type="InterPro" id="IPR018303">
    <property type="entry name" value="ATPase_P-typ_P_site"/>
</dbReference>
<dbReference type="GO" id="GO:0005886">
    <property type="term" value="C:plasma membrane"/>
    <property type="evidence" value="ECO:0007669"/>
    <property type="project" value="UniProtKB-SubCell"/>
</dbReference>
<dbReference type="Gene3D" id="3.40.1110.10">
    <property type="entry name" value="Calcium-transporting ATPase, cytoplasmic domain N"/>
    <property type="match status" value="1"/>
</dbReference>
<dbReference type="Pfam" id="PF08282">
    <property type="entry name" value="Hydrolase_3"/>
    <property type="match status" value="1"/>
</dbReference>
<dbReference type="PANTHER" id="PTHR43294:SF21">
    <property type="entry name" value="CATION TRANSPORTING ATPASE"/>
    <property type="match status" value="1"/>
</dbReference>
<proteinExistence type="inferred from homology"/>
<sequence>MTKSELHTLSIDQAFQHLQSSHAGLSADEAAKRLVRYGRNELPHERPFSYATVFFSQFKNILIIILLGAVAISFVLRDYVDGYVILAAISLNVVIGFIQEIRAERSLEKLRQIVTFKASVRRDGQETRIGAAELVPGDVVMLRTGNRVPADVRLVKVYDLKTNEAALTGESAPVEKIIDSLPSAVVIAERKNCAFFGTTVVRGTAEGMVIATGLDTELGKIAELLKSTKEEPTPLQHKLTIFSRQLGTTILGISSLLFVVGLLLGYDPEQMFVTAVALAVAAVPEGLVVAVTVVLAIGMRSILKQGSLVRKLVAAETLGSTTVICADKTGTLTEGIMRVVKVVTHDRHTDPRTAHQHTDTPHPDASPSYFLALEIGVLASDAYIENPDARFEHRRIIGTPTEQALTYAASQAGVNQRELAKQYRRLEEFPFDSEHKYMATLHEDSQKHRILFIKGAPEILLGKSVYIETSGKEVVLSPERRAKLSDEYRQLSKEGLRLLAVGYKKVGVDFSDLRHHLDLLNKMVIVGFMAMKDPLRLEAKATIEQAMGAGIKTVMITGDHRLTATAIASELGLPAQEGNIIEGARFEKLTHEDLPQRVHDISVYARVNPKDKLRIIDALQERGDVVAMTGDGVNDAPALKSADIGIALGSGTDVAKETADIVLLDNNFKTIVHAVEQGRIIYDNIRKIILYLLSDSFTEILLIGASLLIGLIVPGGFVLPLLASQILWINLITDGFPYVALTMEPAEGDVMKERPVSRKEHIVSRRMWLFVGLISVITAIVNLAVFVSMLSHTGDVERVRTLIFTSVAIDSLLYVFSIRSLHIPIWRTNFFSNWYLIAAVGVACILQLAAIYAPILQNVFETVSLRGSDWLIVLVLCVIALIASEGGKYILFRTSRPVS</sequence>
<comment type="caution">
    <text evidence="12">The sequence shown here is derived from an EMBL/GenBank/DDBJ whole genome shotgun (WGS) entry which is preliminary data.</text>
</comment>
<dbReference type="InterPro" id="IPR023214">
    <property type="entry name" value="HAD_sf"/>
</dbReference>
<dbReference type="Pfam" id="PF00122">
    <property type="entry name" value="E1-E2_ATPase"/>
    <property type="match status" value="1"/>
</dbReference>
<keyword evidence="9 10" id="KW-0472">Membrane</keyword>
<dbReference type="Pfam" id="PF13246">
    <property type="entry name" value="Cation_ATPase"/>
    <property type="match status" value="1"/>
</dbReference>
<evidence type="ECO:0000256" key="2">
    <source>
        <dbReference type="ARBA" id="ARBA00005675"/>
    </source>
</evidence>